<comment type="similarity">
    <text evidence="7">Belongs to the metallo-dependent hydrolases superfamily. Adenosine and AMP deaminases family. Adenine deaminase type 2 subfamily.</text>
</comment>
<name>A0ABP0ZT35_9ASCO</name>
<dbReference type="InterPro" id="IPR001365">
    <property type="entry name" value="A_deaminase_dom"/>
</dbReference>
<gene>
    <name evidence="7" type="primary">AAH1</name>
    <name evidence="9" type="ORF">LODBEIA_P36610</name>
</gene>
<protein>
    <recommendedName>
        <fullName evidence="7">Adenine deaminase</fullName>
        <shortName evidence="7">ADE</shortName>
        <ecNumber evidence="7">3.5.4.2</ecNumber>
    </recommendedName>
    <alternativeName>
        <fullName evidence="7">Adenine aminohydrolase</fullName>
        <shortName evidence="7">AAH</shortName>
    </alternativeName>
</protein>
<dbReference type="InterPro" id="IPR006330">
    <property type="entry name" value="Ado/ade_deaminase"/>
</dbReference>
<feature type="binding site" evidence="7">
    <location>
        <position position="24"/>
    </location>
    <ligand>
        <name>Zn(2+)</name>
        <dbReference type="ChEBI" id="CHEBI:29105"/>
        <note>catalytic</note>
    </ligand>
</feature>
<keyword evidence="1 7" id="KW-0963">Cytoplasm</keyword>
<dbReference type="SUPFAM" id="SSF51556">
    <property type="entry name" value="Metallo-dependent hydrolases"/>
    <property type="match status" value="1"/>
</dbReference>
<feature type="binding site" evidence="7">
    <location>
        <position position="292"/>
    </location>
    <ligand>
        <name>substrate</name>
    </ligand>
</feature>
<dbReference type="InterPro" id="IPR028892">
    <property type="entry name" value="ADE"/>
</dbReference>
<keyword evidence="10" id="KW-1185">Reference proteome</keyword>
<dbReference type="InterPro" id="IPR006650">
    <property type="entry name" value="A/AMP_deam_AS"/>
</dbReference>
<evidence type="ECO:0000256" key="4">
    <source>
        <dbReference type="ARBA" id="ARBA00022833"/>
    </source>
</evidence>
<dbReference type="HAMAP" id="MF_01962">
    <property type="entry name" value="Adenine_deaminase"/>
    <property type="match status" value="1"/>
</dbReference>
<keyword evidence="5 7" id="KW-0546">Nucleotide metabolism</keyword>
<evidence type="ECO:0000256" key="2">
    <source>
        <dbReference type="ARBA" id="ARBA00022723"/>
    </source>
</evidence>
<evidence type="ECO:0000256" key="3">
    <source>
        <dbReference type="ARBA" id="ARBA00022801"/>
    </source>
</evidence>
<comment type="function">
    <text evidence="7">Catalyzes the hydrolytic deamination of adenine to hypoxanthine. Plays an important role in the purine salvage pathway and in nitrogen catabolism.</text>
</comment>
<evidence type="ECO:0000259" key="8">
    <source>
        <dbReference type="Pfam" id="PF00962"/>
    </source>
</evidence>
<dbReference type="Proteomes" id="UP001497383">
    <property type="component" value="Chromosome 4"/>
</dbReference>
<dbReference type="EC" id="3.5.4.2" evidence="7"/>
<feature type="active site" description="Proton donor" evidence="7">
    <location>
        <position position="213"/>
    </location>
</feature>
<feature type="binding site" evidence="7">
    <location>
        <position position="22"/>
    </location>
    <ligand>
        <name>Zn(2+)</name>
        <dbReference type="ChEBI" id="CHEBI:29105"/>
        <note>catalytic</note>
    </ligand>
</feature>
<dbReference type="PROSITE" id="PS00485">
    <property type="entry name" value="A_DEAMINASE"/>
    <property type="match status" value="1"/>
</dbReference>
<feature type="binding site" evidence="7">
    <location>
        <position position="210"/>
    </location>
    <ligand>
        <name>Zn(2+)</name>
        <dbReference type="ChEBI" id="CHEBI:29105"/>
        <note>catalytic</note>
    </ligand>
</feature>
<proteinExistence type="inferred from homology"/>
<keyword evidence="2 7" id="KW-0479">Metal-binding</keyword>
<reference evidence="9 10" key="1">
    <citation type="submission" date="2024-03" db="EMBL/GenBank/DDBJ databases">
        <authorList>
            <person name="Brejova B."/>
        </authorList>
    </citation>
    <scope>NUCLEOTIDE SEQUENCE [LARGE SCALE GENOMIC DNA]</scope>
    <source>
        <strain evidence="9 10">CBS 14171</strain>
    </source>
</reference>
<dbReference type="CDD" id="cd01320">
    <property type="entry name" value="ADA"/>
    <property type="match status" value="1"/>
</dbReference>
<dbReference type="InterPro" id="IPR032466">
    <property type="entry name" value="Metal_Hydrolase"/>
</dbReference>
<sequence length="354" mass="40251">MAFPCSHKFTDFLRELPKCEHHVHLEGTLEPSFLFKLAQRNHITLPSSFPKTIEECKQRYDQFADLQDFLDFYYIGMSVLVSEQDFYELAMMYFEKAHHDGCLHSEVFFDPQSHLQRGVEMDTVVSGFDRACHDATAKFGTSNKLIMCLLRHLPASSGLDTIKLADNLYQKGVIHGLGLDSSEKPFPPELFTECYSYLKNKHPQVGLTAHAGEEGDYTYVENALDLLHTTRIDHGIHSRQSEKVMHRLSRNQTMLTVCPLSNVKLQVVNEVGQLPIKVFLEKGVPFSINSDDPAYFGGYILDNYVAVQKSFALTAAQWKQIVLNGINGSWCSHERKQELTSLVDVVCGRYSDLF</sequence>
<dbReference type="Gene3D" id="3.20.20.140">
    <property type="entry name" value="Metal-dependent hydrolases"/>
    <property type="match status" value="1"/>
</dbReference>
<feature type="domain" description="Adenosine deaminase" evidence="8">
    <location>
        <begin position="17"/>
        <end position="344"/>
    </location>
</feature>
<dbReference type="PANTHER" id="PTHR43114:SF6">
    <property type="entry name" value="ADENINE DEAMINASE"/>
    <property type="match status" value="1"/>
</dbReference>
<evidence type="ECO:0000256" key="6">
    <source>
        <dbReference type="ARBA" id="ARBA00023242"/>
    </source>
</evidence>
<dbReference type="RefSeq" id="XP_066830599.1">
    <property type="nucleotide sequence ID" value="XM_066973796.1"/>
</dbReference>
<evidence type="ECO:0000256" key="5">
    <source>
        <dbReference type="ARBA" id="ARBA00023080"/>
    </source>
</evidence>
<comment type="catalytic activity">
    <reaction evidence="7">
        <text>adenine + H2O + H(+) = hypoxanthine + NH4(+)</text>
        <dbReference type="Rhea" id="RHEA:23688"/>
        <dbReference type="ChEBI" id="CHEBI:15377"/>
        <dbReference type="ChEBI" id="CHEBI:15378"/>
        <dbReference type="ChEBI" id="CHEBI:16708"/>
        <dbReference type="ChEBI" id="CHEBI:17368"/>
        <dbReference type="ChEBI" id="CHEBI:28938"/>
        <dbReference type="EC" id="3.5.4.2"/>
    </reaction>
</comment>
<comment type="subcellular location">
    <subcellularLocation>
        <location evidence="7">Cytoplasm</location>
    </subcellularLocation>
    <subcellularLocation>
        <location evidence="7">Nucleus</location>
    </subcellularLocation>
</comment>
<dbReference type="Pfam" id="PF00962">
    <property type="entry name" value="A_deaminase"/>
    <property type="match status" value="1"/>
</dbReference>
<keyword evidence="6 7" id="KW-0539">Nucleus</keyword>
<comment type="cofactor">
    <cofactor evidence="7">
        <name>Zn(2+)</name>
        <dbReference type="ChEBI" id="CHEBI:29105"/>
    </cofactor>
    <text evidence="7">Binds 1 zinc ion per subunit.</text>
</comment>
<evidence type="ECO:0000313" key="9">
    <source>
        <dbReference type="EMBL" id="CAK9439561.1"/>
    </source>
</evidence>
<evidence type="ECO:0000313" key="10">
    <source>
        <dbReference type="Proteomes" id="UP001497383"/>
    </source>
</evidence>
<dbReference type="GeneID" id="92208857"/>
<dbReference type="EMBL" id="OZ022408">
    <property type="protein sequence ID" value="CAK9439561.1"/>
    <property type="molecule type" value="Genomic_DNA"/>
</dbReference>
<dbReference type="PANTHER" id="PTHR43114">
    <property type="entry name" value="ADENINE DEAMINASE"/>
    <property type="match status" value="1"/>
</dbReference>
<dbReference type="NCBIfam" id="TIGR01430">
    <property type="entry name" value="aden_deam"/>
    <property type="match status" value="1"/>
</dbReference>
<keyword evidence="3 7" id="KW-0378">Hydrolase</keyword>
<accession>A0ABP0ZT35</accession>
<feature type="binding site" evidence="7">
    <location>
        <position position="291"/>
    </location>
    <ligand>
        <name>Zn(2+)</name>
        <dbReference type="ChEBI" id="CHEBI:29105"/>
        <note>catalytic</note>
    </ligand>
</feature>
<feature type="site" description="Important for catalytic activity" evidence="7">
    <location>
        <position position="234"/>
    </location>
</feature>
<evidence type="ECO:0000256" key="7">
    <source>
        <dbReference type="HAMAP-Rule" id="MF_03145"/>
    </source>
</evidence>
<organism evidence="9 10">
    <name type="scientific">Lodderomyces beijingensis</name>
    <dbReference type="NCBI Taxonomy" id="1775926"/>
    <lineage>
        <taxon>Eukaryota</taxon>
        <taxon>Fungi</taxon>
        <taxon>Dikarya</taxon>
        <taxon>Ascomycota</taxon>
        <taxon>Saccharomycotina</taxon>
        <taxon>Pichiomycetes</taxon>
        <taxon>Debaryomycetaceae</taxon>
        <taxon>Candida/Lodderomyces clade</taxon>
        <taxon>Lodderomyces</taxon>
    </lineage>
</organism>
<keyword evidence="4 7" id="KW-0862">Zinc</keyword>
<evidence type="ECO:0000256" key="1">
    <source>
        <dbReference type="ARBA" id="ARBA00022490"/>
    </source>
</evidence>